<comment type="caution">
    <text evidence="1">The sequence shown here is derived from an EMBL/GenBank/DDBJ whole genome shotgun (WGS) entry which is preliminary data.</text>
</comment>
<reference evidence="2" key="1">
    <citation type="journal article" date="2017" name="Nat. Microbiol.">
        <title>Global analysis of biosynthetic gene clusters reveals vast potential of secondary metabolite production in Penicillium species.</title>
        <authorList>
            <person name="Nielsen J.C."/>
            <person name="Grijseels S."/>
            <person name="Prigent S."/>
            <person name="Ji B."/>
            <person name="Dainat J."/>
            <person name="Nielsen K.F."/>
            <person name="Frisvad J.C."/>
            <person name="Workman M."/>
            <person name="Nielsen J."/>
        </authorList>
    </citation>
    <scope>NUCLEOTIDE SEQUENCE [LARGE SCALE GENOMIC DNA]</scope>
    <source>
        <strain evidence="2">IBT 24891</strain>
    </source>
</reference>
<protein>
    <submittedName>
        <fullName evidence="1">Uncharacterized protein</fullName>
    </submittedName>
</protein>
<dbReference type="AlphaFoldDB" id="A0A1V6TNE5"/>
<dbReference type="Proteomes" id="UP000191285">
    <property type="component" value="Unassembled WGS sequence"/>
</dbReference>
<organism evidence="1 2">
    <name type="scientific">Penicillium steckii</name>
    <dbReference type="NCBI Taxonomy" id="303698"/>
    <lineage>
        <taxon>Eukaryota</taxon>
        <taxon>Fungi</taxon>
        <taxon>Dikarya</taxon>
        <taxon>Ascomycota</taxon>
        <taxon>Pezizomycotina</taxon>
        <taxon>Eurotiomycetes</taxon>
        <taxon>Eurotiomycetidae</taxon>
        <taxon>Eurotiales</taxon>
        <taxon>Aspergillaceae</taxon>
        <taxon>Penicillium</taxon>
    </lineage>
</organism>
<accession>A0A1V6TNE5</accession>
<evidence type="ECO:0000313" key="2">
    <source>
        <dbReference type="Proteomes" id="UP000191285"/>
    </source>
</evidence>
<name>A0A1V6TNE5_9EURO</name>
<keyword evidence="2" id="KW-1185">Reference proteome</keyword>
<dbReference type="OrthoDB" id="2942798at2759"/>
<sequence length="168" mass="19424">MSRVNDVSNAYIICCLLLYICRDALARLPSLKPSLLLIFEAMASTHQPEFTHNLSLDSHSQLIPQSGLAEALKALFIKDAKYWDQRLDNFLFCEEEGHSQNKVMIVDLEQITFPDQAPPWEEFPRTWEKSMNFGTSCSLMRTFRQIRQSPFLSDCTGEFPYDNAYENM</sequence>
<dbReference type="EMBL" id="MLKD01000004">
    <property type="protein sequence ID" value="OQE27801.1"/>
    <property type="molecule type" value="Genomic_DNA"/>
</dbReference>
<gene>
    <name evidence="1" type="ORF">PENSTE_c004G03165</name>
</gene>
<proteinExistence type="predicted"/>
<evidence type="ECO:0000313" key="1">
    <source>
        <dbReference type="EMBL" id="OQE27801.1"/>
    </source>
</evidence>